<dbReference type="InterPro" id="IPR001080">
    <property type="entry name" value="3Fe4S_ferredoxin"/>
</dbReference>
<dbReference type="PANTHER" id="PTHR44579:SF2">
    <property type="entry name" value="OS01G0730500 PROTEIN"/>
    <property type="match status" value="1"/>
</dbReference>
<dbReference type="EMBL" id="PNIK01000008">
    <property type="protein sequence ID" value="PMP69078.1"/>
    <property type="molecule type" value="Genomic_DNA"/>
</dbReference>
<proteinExistence type="predicted"/>
<dbReference type="PROSITE" id="PS51379">
    <property type="entry name" value="4FE4S_FER_2"/>
    <property type="match status" value="2"/>
</dbReference>
<keyword evidence="5" id="KW-0813">Transport</keyword>
<evidence type="ECO:0000313" key="8">
    <source>
        <dbReference type="Proteomes" id="UP000235460"/>
    </source>
</evidence>
<evidence type="ECO:0000256" key="1">
    <source>
        <dbReference type="ARBA" id="ARBA00003532"/>
    </source>
</evidence>
<gene>
    <name evidence="7" type="ORF">C0190_00640</name>
</gene>
<dbReference type="PANTHER" id="PTHR44579">
    <property type="entry name" value="OS01G0730500 PROTEIN"/>
    <property type="match status" value="1"/>
</dbReference>
<dbReference type="SUPFAM" id="SSF54862">
    <property type="entry name" value="4Fe-4S ferredoxins"/>
    <property type="match status" value="1"/>
</dbReference>
<dbReference type="Proteomes" id="UP000235460">
    <property type="component" value="Unassembled WGS sequence"/>
</dbReference>
<evidence type="ECO:0000259" key="6">
    <source>
        <dbReference type="PROSITE" id="PS51379"/>
    </source>
</evidence>
<keyword evidence="2 5" id="KW-0479">Metal-binding</keyword>
<dbReference type="PRINTS" id="PR00352">
    <property type="entry name" value="3FE4SFRDOXIN"/>
</dbReference>
<dbReference type="AlphaFoldDB" id="A0A2N7PQA5"/>
<dbReference type="GO" id="GO:0051536">
    <property type="term" value="F:iron-sulfur cluster binding"/>
    <property type="evidence" value="ECO:0007669"/>
    <property type="project" value="UniProtKB-KW"/>
</dbReference>
<feature type="domain" description="4Fe-4S ferredoxin-type" evidence="6">
    <location>
        <begin position="3"/>
        <end position="31"/>
    </location>
</feature>
<evidence type="ECO:0000256" key="4">
    <source>
        <dbReference type="ARBA" id="ARBA00023014"/>
    </source>
</evidence>
<dbReference type="GO" id="GO:0005506">
    <property type="term" value="F:iron ion binding"/>
    <property type="evidence" value="ECO:0007669"/>
    <property type="project" value="UniProtKB-UniRule"/>
</dbReference>
<comment type="caution">
    <text evidence="7">The sequence shown here is derived from an EMBL/GenBank/DDBJ whole genome shotgun (WGS) entry which is preliminary data.</text>
</comment>
<protein>
    <recommendedName>
        <fullName evidence="5">Ferredoxin</fullName>
    </recommendedName>
</protein>
<dbReference type="GO" id="GO:0009055">
    <property type="term" value="F:electron transfer activity"/>
    <property type="evidence" value="ECO:0007669"/>
    <property type="project" value="UniProtKB-UniRule"/>
</dbReference>
<keyword evidence="4 5" id="KW-0411">Iron-sulfur</keyword>
<evidence type="ECO:0000256" key="2">
    <source>
        <dbReference type="ARBA" id="ARBA00022723"/>
    </source>
</evidence>
<dbReference type="InterPro" id="IPR017900">
    <property type="entry name" value="4Fe4S_Fe_S_CS"/>
</dbReference>
<feature type="domain" description="4Fe-4S ferredoxin-type" evidence="6">
    <location>
        <begin position="33"/>
        <end position="65"/>
    </location>
</feature>
<evidence type="ECO:0000256" key="3">
    <source>
        <dbReference type="ARBA" id="ARBA00023004"/>
    </source>
</evidence>
<comment type="function">
    <text evidence="1 5">Ferredoxins are iron-sulfur proteins that transfer electrons in a wide variety of metabolic reactions.</text>
</comment>
<evidence type="ECO:0000313" key="7">
    <source>
        <dbReference type="EMBL" id="PMP69078.1"/>
    </source>
</evidence>
<keyword evidence="3 5" id="KW-0408">Iron</keyword>
<name>A0A2N7PQA5_9BACT</name>
<dbReference type="Pfam" id="PF13370">
    <property type="entry name" value="Fer4_13"/>
    <property type="match status" value="1"/>
</dbReference>
<accession>A0A2N7PQA5</accession>
<sequence>MAKVLIIDEELCIGCGTCSEICPDVFELDETIEKARVKNQDACSQCNCDEAINSCPVGAISWQEE</sequence>
<evidence type="ECO:0000256" key="5">
    <source>
        <dbReference type="RuleBase" id="RU368020"/>
    </source>
</evidence>
<reference evidence="7 8" key="1">
    <citation type="submission" date="2018-01" db="EMBL/GenBank/DDBJ databases">
        <title>Metagenomic assembled genomes from two thermal pools in the Uzon Caldera, Kamchatka, Russia.</title>
        <authorList>
            <person name="Wilkins L."/>
            <person name="Ettinger C."/>
        </authorList>
    </citation>
    <scope>NUCLEOTIDE SEQUENCE [LARGE SCALE GENOMIC DNA]</scope>
    <source>
        <strain evidence="7">ZAV-08</strain>
    </source>
</reference>
<dbReference type="Gene3D" id="3.30.70.20">
    <property type="match status" value="1"/>
</dbReference>
<dbReference type="PROSITE" id="PS00198">
    <property type="entry name" value="4FE4S_FER_1"/>
    <property type="match status" value="1"/>
</dbReference>
<organism evidence="7 8">
    <name type="scientific">Thermodesulfobacterium geofontis</name>
    <dbReference type="NCBI Taxonomy" id="1295609"/>
    <lineage>
        <taxon>Bacteria</taxon>
        <taxon>Pseudomonadati</taxon>
        <taxon>Thermodesulfobacteriota</taxon>
        <taxon>Thermodesulfobacteria</taxon>
        <taxon>Thermodesulfobacteriales</taxon>
        <taxon>Thermodesulfobacteriaceae</taxon>
        <taxon>Thermodesulfobacterium</taxon>
    </lineage>
</organism>
<dbReference type="InterPro" id="IPR017896">
    <property type="entry name" value="4Fe4S_Fe-S-bd"/>
</dbReference>
<keyword evidence="5" id="KW-0249">Electron transport</keyword>